<gene>
    <name evidence="2" type="ORF">B1s21122_02150</name>
</gene>
<protein>
    <submittedName>
        <fullName evidence="2">DU1801 domain-containing protein</fullName>
    </submittedName>
</protein>
<dbReference type="SUPFAM" id="SSF159888">
    <property type="entry name" value="YdhG-like"/>
    <property type="match status" value="1"/>
</dbReference>
<dbReference type="KEGG" id="abam:B1s21122_02150"/>
<dbReference type="Pfam" id="PF14117">
    <property type="entry name" value="DUF4287"/>
    <property type="match status" value="1"/>
</dbReference>
<name>A0A249JXA5_9ACTN</name>
<dbReference type="RefSeq" id="WP_095680458.1">
    <property type="nucleotide sequence ID" value="NZ_CP016768.2"/>
</dbReference>
<accession>A0A249JXA5</accession>
<dbReference type="AlphaFoldDB" id="A0A249JXA5"/>
<feature type="domain" description="YdhG-like" evidence="1">
    <location>
        <begin position="89"/>
        <end position="178"/>
    </location>
</feature>
<dbReference type="Proteomes" id="UP000217153">
    <property type="component" value="Chromosome"/>
</dbReference>
<reference evidence="3" key="1">
    <citation type="submission" date="2016-10" db="EMBL/GenBank/DDBJ databases">
        <title>High microdiversification within the ubiquitous acI lineage of Actinobacteria.</title>
        <authorList>
            <person name="Neuenschwander S.M."/>
            <person name="Salcher M."/>
            <person name="Ghai R."/>
            <person name="Pernthaler J."/>
        </authorList>
    </citation>
    <scope>NUCLEOTIDE SEQUENCE [LARGE SCALE GENOMIC DNA]</scope>
</reference>
<dbReference type="Gene3D" id="3.90.1150.200">
    <property type="match status" value="1"/>
</dbReference>
<dbReference type="InterPro" id="IPR025629">
    <property type="entry name" value="DUF4287"/>
</dbReference>
<evidence type="ECO:0000313" key="2">
    <source>
        <dbReference type="EMBL" id="ASY09154.1"/>
    </source>
</evidence>
<proteinExistence type="predicted"/>
<evidence type="ECO:0000313" key="3">
    <source>
        <dbReference type="Proteomes" id="UP000217153"/>
    </source>
</evidence>
<sequence length="185" mass="21181">MAITNTDRTSYFPLIEKRYGEKMSYWYAVMKKLEGKKYPEQIAHLKENYGFSQAHANALVMYSRGSKSAARFSSVSDYYKSLDPKQAKLVKAIFAAIKKKHPKLTLVIAWNQPMLKSGEKYVFGVSTSKNHISIAPWSEKVLKKFAPEFKEYRVTKKTIALPNDWKVDQKLLCDMVAAGVKEKSI</sequence>
<dbReference type="OrthoDB" id="4559052at2"/>
<dbReference type="EMBL" id="CP016768">
    <property type="protein sequence ID" value="ASY09154.1"/>
    <property type="molecule type" value="Genomic_DNA"/>
</dbReference>
<dbReference type="InterPro" id="IPR014922">
    <property type="entry name" value="YdhG-like"/>
</dbReference>
<dbReference type="Pfam" id="PF08818">
    <property type="entry name" value="DUF1801"/>
    <property type="match status" value="1"/>
</dbReference>
<keyword evidence="3" id="KW-1185">Reference proteome</keyword>
<organism evidence="2 3">
    <name type="scientific">Candidatus Nanopelagicus limnae</name>
    <dbReference type="NCBI Taxonomy" id="1884634"/>
    <lineage>
        <taxon>Bacteria</taxon>
        <taxon>Bacillati</taxon>
        <taxon>Actinomycetota</taxon>
        <taxon>Actinomycetes</taxon>
        <taxon>Candidatus Nanopelagicales</taxon>
        <taxon>Candidatus Nanopelagicaceae</taxon>
        <taxon>Candidatus Nanopelagicus</taxon>
    </lineage>
</organism>
<evidence type="ECO:0000259" key="1">
    <source>
        <dbReference type="Pfam" id="PF08818"/>
    </source>
</evidence>